<dbReference type="EMBL" id="CAUYUJ010017663">
    <property type="protein sequence ID" value="CAK0876756.1"/>
    <property type="molecule type" value="Genomic_DNA"/>
</dbReference>
<feature type="compositionally biased region" description="Low complexity" evidence="1">
    <location>
        <begin position="33"/>
        <end position="43"/>
    </location>
</feature>
<feature type="compositionally biased region" description="Low complexity" evidence="1">
    <location>
        <begin position="1"/>
        <end position="25"/>
    </location>
</feature>
<feature type="region of interest" description="Disordered" evidence="1">
    <location>
        <begin position="1"/>
        <end position="53"/>
    </location>
</feature>
<evidence type="ECO:0000313" key="3">
    <source>
        <dbReference type="Proteomes" id="UP001189429"/>
    </source>
</evidence>
<feature type="compositionally biased region" description="Basic residues" evidence="1">
    <location>
        <begin position="71"/>
        <end position="84"/>
    </location>
</feature>
<protein>
    <submittedName>
        <fullName evidence="2">Uncharacterized protein</fullName>
    </submittedName>
</protein>
<name>A0ABN9VTC4_9DINO</name>
<dbReference type="Proteomes" id="UP001189429">
    <property type="component" value="Unassembled WGS sequence"/>
</dbReference>
<feature type="compositionally biased region" description="Basic and acidic residues" evidence="1">
    <location>
        <begin position="85"/>
        <end position="94"/>
    </location>
</feature>
<evidence type="ECO:0000313" key="2">
    <source>
        <dbReference type="EMBL" id="CAK0876756.1"/>
    </source>
</evidence>
<organism evidence="2 3">
    <name type="scientific">Prorocentrum cordatum</name>
    <dbReference type="NCBI Taxonomy" id="2364126"/>
    <lineage>
        <taxon>Eukaryota</taxon>
        <taxon>Sar</taxon>
        <taxon>Alveolata</taxon>
        <taxon>Dinophyceae</taxon>
        <taxon>Prorocentrales</taxon>
        <taxon>Prorocentraceae</taxon>
        <taxon>Prorocentrum</taxon>
    </lineage>
</organism>
<accession>A0ABN9VTC4</accession>
<proteinExistence type="predicted"/>
<gene>
    <name evidence="2" type="ORF">PCOR1329_LOCUS61011</name>
</gene>
<reference evidence="2" key="1">
    <citation type="submission" date="2023-10" db="EMBL/GenBank/DDBJ databases">
        <authorList>
            <person name="Chen Y."/>
            <person name="Shah S."/>
            <person name="Dougan E. K."/>
            <person name="Thang M."/>
            <person name="Chan C."/>
        </authorList>
    </citation>
    <scope>NUCLEOTIDE SEQUENCE [LARGE SCALE GENOMIC DNA]</scope>
</reference>
<sequence length="280" mass="30335">MMAAALAALSSQPALPHPRAAARPGRSGGGGRAASAAALGCAPKVPAPGGSPLWPGGLVAALTLSASAGRRWARPARSRAARQAKRQDPPDRGHIPRAPLRWEGAGFKPLKKDSIVRRRRQPHVPKNFEQPPEWWKPAYDPKDVPPYEPGEGYGENVIPFSGVAAPAKGKKGKKQMIAMLYRAVQIGDAIKERRARKAAAPDTVTQTFPVPQSIVADLGQRWFEDLASELGCQVDVTTETREDFGQEWQDVTLEGRDRVVEEAQLRMLTAMMPPPLSLTR</sequence>
<keyword evidence="3" id="KW-1185">Reference proteome</keyword>
<evidence type="ECO:0000256" key="1">
    <source>
        <dbReference type="SAM" id="MobiDB-lite"/>
    </source>
</evidence>
<comment type="caution">
    <text evidence="2">The sequence shown here is derived from an EMBL/GenBank/DDBJ whole genome shotgun (WGS) entry which is preliminary data.</text>
</comment>
<feature type="region of interest" description="Disordered" evidence="1">
    <location>
        <begin position="69"/>
        <end position="106"/>
    </location>
</feature>